<sequence>MTTFDRYRSTREALLRTVAYFDAIDYAPTQAELFVWLEWSGASGFIQEAPPSGGELFTALMGLRESGELEFGFGRIALPGRLAPLATLSLERTALFARKLRRARRCAGWLARLSGVRFVALANTTALAHARDAGDLDFFIVVRAGSIWTTRAIGGGPYRLRGTLSGSTAGADAICLSYLVSDRLLNVESHMLHGDDPYFRFWFLSLLPLYDDGISAELWEANRAIRARHPRAERWRASPDASLRIPHIRLPVLPSLERRLQRFQERWFPDRIRERMNRDTSVIVSEDVLKFHLEDARAAYRDAFRERLEAMGLS</sequence>
<proteinExistence type="predicted"/>
<organism evidence="1 2">
    <name type="scientific">candidate division WWE3 bacterium</name>
    <dbReference type="NCBI Taxonomy" id="2053526"/>
    <lineage>
        <taxon>Bacteria</taxon>
        <taxon>Katanobacteria</taxon>
    </lineage>
</organism>
<name>A0A928TX24_UNCKA</name>
<comment type="caution">
    <text evidence="1">The sequence shown here is derived from an EMBL/GenBank/DDBJ whole genome shotgun (WGS) entry which is preliminary data.</text>
</comment>
<evidence type="ECO:0000313" key="1">
    <source>
        <dbReference type="EMBL" id="MBE7525343.1"/>
    </source>
</evidence>
<dbReference type="EMBL" id="JABTTY010000001">
    <property type="protein sequence ID" value="MBE7525343.1"/>
    <property type="molecule type" value="Genomic_DNA"/>
</dbReference>
<gene>
    <name evidence="1" type="ORF">HS096_03070</name>
</gene>
<dbReference type="AlphaFoldDB" id="A0A928TX24"/>
<reference evidence="1" key="1">
    <citation type="submission" date="2020-05" db="EMBL/GenBank/DDBJ databases">
        <title>High-Quality Genomes of Partial-Nitritation/Anammox System by Hierarchical Clustering Based Hybrid Assembly.</title>
        <authorList>
            <person name="Liu L."/>
            <person name="Wang Y."/>
            <person name="Che Y."/>
            <person name="Chen Y."/>
            <person name="Xia Y."/>
            <person name="Luo R."/>
            <person name="Cheng S.H."/>
            <person name="Zheng C."/>
            <person name="Zhang T."/>
        </authorList>
    </citation>
    <scope>NUCLEOTIDE SEQUENCE</scope>
    <source>
        <strain evidence="1">H1_PAT1</strain>
    </source>
</reference>
<evidence type="ECO:0000313" key="2">
    <source>
        <dbReference type="Proteomes" id="UP000710385"/>
    </source>
</evidence>
<dbReference type="Proteomes" id="UP000710385">
    <property type="component" value="Unassembled WGS sequence"/>
</dbReference>
<accession>A0A928TX24</accession>
<protein>
    <recommendedName>
        <fullName evidence="3">Nucleotidyltransferase domain-containing protein</fullName>
    </recommendedName>
</protein>
<evidence type="ECO:0008006" key="3">
    <source>
        <dbReference type="Google" id="ProtNLM"/>
    </source>
</evidence>